<keyword evidence="2" id="KW-1185">Reference proteome</keyword>
<gene>
    <name evidence="1" type="ORF">H6G06_03545</name>
</gene>
<name>A0A927A0R0_9NOST</name>
<dbReference type="Proteomes" id="UP000662185">
    <property type="component" value="Unassembled WGS sequence"/>
</dbReference>
<evidence type="ECO:0008006" key="3">
    <source>
        <dbReference type="Google" id="ProtNLM"/>
    </source>
</evidence>
<comment type="caution">
    <text evidence="1">The sequence shown here is derived from an EMBL/GenBank/DDBJ whole genome shotgun (WGS) entry which is preliminary data.</text>
</comment>
<accession>A0A927A0R0</accession>
<reference evidence="2" key="1">
    <citation type="journal article" date="2020" name="ISME J.">
        <title>Comparative genomics reveals insights into cyanobacterial evolution and habitat adaptation.</title>
        <authorList>
            <person name="Chen M.Y."/>
            <person name="Teng W.K."/>
            <person name="Zhao L."/>
            <person name="Hu C.X."/>
            <person name="Zhou Y.K."/>
            <person name="Han B.P."/>
            <person name="Song L.R."/>
            <person name="Shu W.S."/>
        </authorList>
    </citation>
    <scope>NUCLEOTIDE SEQUENCE [LARGE SCALE GENOMIC DNA]</scope>
    <source>
        <strain evidence="2">FACHB-251</strain>
    </source>
</reference>
<evidence type="ECO:0000313" key="2">
    <source>
        <dbReference type="Proteomes" id="UP000662185"/>
    </source>
</evidence>
<proteinExistence type="predicted"/>
<protein>
    <recommendedName>
        <fullName evidence="3">DUF262 domain-containing protein</fullName>
    </recommendedName>
</protein>
<organism evidence="1 2">
    <name type="scientific">Anabaena sphaerica FACHB-251</name>
    <dbReference type="NCBI Taxonomy" id="2692883"/>
    <lineage>
        <taxon>Bacteria</taxon>
        <taxon>Bacillati</taxon>
        <taxon>Cyanobacteriota</taxon>
        <taxon>Cyanophyceae</taxon>
        <taxon>Nostocales</taxon>
        <taxon>Nostocaceae</taxon>
        <taxon>Anabaena</taxon>
    </lineage>
</organism>
<evidence type="ECO:0000313" key="1">
    <source>
        <dbReference type="EMBL" id="MBD2292580.1"/>
    </source>
</evidence>
<dbReference type="AlphaFoldDB" id="A0A927A0R0"/>
<sequence length="372" mass="43793">MKFKIIDIQEDTNLNCYSVLTVVSIRDFIEFIQPIHEQKGNLDEQREVLQTRSAKIIRNQMVEDLKEGGILPPIVLGIIYDSKKIKKINEDNFFSLIENKLNNKEEKENIITILDGMQRIQALKDAMRKCNINHNLRVEFWFAQDEGDLLYRMLVLNSGQIPWGIDKQLEVVFRPILQKLKYRIPHLDNLISQKLYKQSEIVELFLAFTSRKVRIDKKQQLAEYHAALDIMSLIREKSGHIIDKFETIFVLMTDIDQLLSEIEDRYVFNNQTVRVGFMVACAEKTFGLLGSNLEKDHTQVEDNFNNIVFKLKKLRSKIQFQDRHNFLALNILKENLRSIPKEKHRQAFLDGFKVIFSEPEINSFAVCWHKMY</sequence>
<dbReference type="EMBL" id="JACJQU010000001">
    <property type="protein sequence ID" value="MBD2292580.1"/>
    <property type="molecule type" value="Genomic_DNA"/>
</dbReference>